<proteinExistence type="predicted"/>
<feature type="domain" description="Ion transport" evidence="13">
    <location>
        <begin position="13"/>
        <end position="212"/>
    </location>
</feature>
<dbReference type="RefSeq" id="WP_175349218.1">
    <property type="nucleotide sequence ID" value="NZ_JABMCI010000070.1"/>
</dbReference>
<keyword evidence="11" id="KW-0407">Ion channel</keyword>
<evidence type="ECO:0000256" key="9">
    <source>
        <dbReference type="ARBA" id="ARBA00023065"/>
    </source>
</evidence>
<dbReference type="Proteomes" id="UP000565724">
    <property type="component" value="Unassembled WGS sequence"/>
</dbReference>
<evidence type="ECO:0000256" key="3">
    <source>
        <dbReference type="ARBA" id="ARBA00022538"/>
    </source>
</evidence>
<keyword evidence="6" id="KW-0851">Voltage-gated channel</keyword>
<dbReference type="PRINTS" id="PR00169">
    <property type="entry name" value="KCHANNEL"/>
</dbReference>
<gene>
    <name evidence="14" type="ORF">HP550_18920</name>
</gene>
<feature type="transmembrane region" description="Helical" evidence="12">
    <location>
        <begin position="12"/>
        <end position="34"/>
    </location>
</feature>
<evidence type="ECO:0000256" key="12">
    <source>
        <dbReference type="SAM" id="Phobius"/>
    </source>
</evidence>
<evidence type="ECO:0000256" key="11">
    <source>
        <dbReference type="ARBA" id="ARBA00023303"/>
    </source>
</evidence>
<name>A0A7Y6A487_9CELL</name>
<reference evidence="14 15" key="1">
    <citation type="submission" date="2020-05" db="EMBL/GenBank/DDBJ databases">
        <title>Genome Sequencing of Type Strains.</title>
        <authorList>
            <person name="Lemaire J.F."/>
            <person name="Inderbitzin P."/>
            <person name="Gregorio O.A."/>
            <person name="Collins S.B."/>
            <person name="Wespe N."/>
            <person name="Knight-Connoni V."/>
        </authorList>
    </citation>
    <scope>NUCLEOTIDE SEQUENCE [LARGE SCALE GENOMIC DNA]</scope>
    <source>
        <strain evidence="14 15">ATCC 25174</strain>
    </source>
</reference>
<evidence type="ECO:0000256" key="4">
    <source>
        <dbReference type="ARBA" id="ARBA00022692"/>
    </source>
</evidence>
<evidence type="ECO:0000256" key="7">
    <source>
        <dbReference type="ARBA" id="ARBA00022958"/>
    </source>
</evidence>
<dbReference type="EMBL" id="JABMCI010000070">
    <property type="protein sequence ID" value="NUU19325.1"/>
    <property type="molecule type" value="Genomic_DNA"/>
</dbReference>
<organism evidence="14 15">
    <name type="scientific">Cellulomonas humilata</name>
    <dbReference type="NCBI Taxonomy" id="144055"/>
    <lineage>
        <taxon>Bacteria</taxon>
        <taxon>Bacillati</taxon>
        <taxon>Actinomycetota</taxon>
        <taxon>Actinomycetes</taxon>
        <taxon>Micrococcales</taxon>
        <taxon>Cellulomonadaceae</taxon>
        <taxon>Cellulomonas</taxon>
    </lineage>
</organism>
<feature type="transmembrane region" description="Helical" evidence="12">
    <location>
        <begin position="188"/>
        <end position="213"/>
    </location>
</feature>
<keyword evidence="2" id="KW-0813">Transport</keyword>
<dbReference type="Gene3D" id="1.10.287.70">
    <property type="match status" value="1"/>
</dbReference>
<dbReference type="GO" id="GO:0001508">
    <property type="term" value="P:action potential"/>
    <property type="evidence" value="ECO:0007669"/>
    <property type="project" value="TreeGrafter"/>
</dbReference>
<keyword evidence="10 12" id="KW-0472">Membrane</keyword>
<dbReference type="GO" id="GO:0005249">
    <property type="term" value="F:voltage-gated potassium channel activity"/>
    <property type="evidence" value="ECO:0007669"/>
    <property type="project" value="InterPro"/>
</dbReference>
<comment type="caution">
    <text evidence="14">The sequence shown here is derived from an EMBL/GenBank/DDBJ whole genome shotgun (WGS) entry which is preliminary data.</text>
</comment>
<evidence type="ECO:0000256" key="2">
    <source>
        <dbReference type="ARBA" id="ARBA00022448"/>
    </source>
</evidence>
<protein>
    <submittedName>
        <fullName evidence="14">Ion transporter</fullName>
    </submittedName>
</protein>
<keyword evidence="9" id="KW-0406">Ion transport</keyword>
<keyword evidence="7" id="KW-0630">Potassium</keyword>
<feature type="transmembrane region" description="Helical" evidence="12">
    <location>
        <begin position="40"/>
        <end position="61"/>
    </location>
</feature>
<evidence type="ECO:0000256" key="6">
    <source>
        <dbReference type="ARBA" id="ARBA00022882"/>
    </source>
</evidence>
<feature type="transmembrane region" description="Helical" evidence="12">
    <location>
        <begin position="126"/>
        <end position="146"/>
    </location>
</feature>
<dbReference type="InterPro" id="IPR005821">
    <property type="entry name" value="Ion_trans_dom"/>
</dbReference>
<dbReference type="Pfam" id="PF00520">
    <property type="entry name" value="Ion_trans"/>
    <property type="match status" value="1"/>
</dbReference>
<sequence length="255" mass="27970">MSAQRSELKNIGYEIFIGALSLLSIFNLVLVAVARGDGDLQNVLLAMNAIFSGVFLIDFTYRLTTAPSRKDYFFRHFGWADLLASLPLAQLKFLRIFRLVRVFRLMRGVGGRSVLRTLVRDRAGSALFTLLLTGILVLQFGSLTILRVEVDAPDANITTASDALWYTVVTISTVGYGDQFPVTTAGRIVGAIIIVVGVGIFGTFTGYLANLFLTPRKAPERVDALTQLRHVLDLPGVTVEDVGRVLALHRDGRPD</sequence>
<evidence type="ECO:0000259" key="13">
    <source>
        <dbReference type="Pfam" id="PF00520"/>
    </source>
</evidence>
<dbReference type="Gene3D" id="1.20.120.350">
    <property type="entry name" value="Voltage-gated potassium channels. Chain C"/>
    <property type="match status" value="1"/>
</dbReference>
<evidence type="ECO:0000313" key="15">
    <source>
        <dbReference type="Proteomes" id="UP000565724"/>
    </source>
</evidence>
<keyword evidence="3" id="KW-0633">Potassium transport</keyword>
<dbReference type="Gene3D" id="1.20.5.110">
    <property type="match status" value="1"/>
</dbReference>
<evidence type="ECO:0000256" key="8">
    <source>
        <dbReference type="ARBA" id="ARBA00022989"/>
    </source>
</evidence>
<evidence type="ECO:0000256" key="10">
    <source>
        <dbReference type="ARBA" id="ARBA00023136"/>
    </source>
</evidence>
<evidence type="ECO:0000256" key="5">
    <source>
        <dbReference type="ARBA" id="ARBA00022826"/>
    </source>
</evidence>
<keyword evidence="5" id="KW-0631">Potassium channel</keyword>
<keyword evidence="15" id="KW-1185">Reference proteome</keyword>
<accession>A0A7Y6A487</accession>
<dbReference type="InterPro" id="IPR028325">
    <property type="entry name" value="VG_K_chnl"/>
</dbReference>
<dbReference type="PANTHER" id="PTHR11537">
    <property type="entry name" value="VOLTAGE-GATED POTASSIUM CHANNEL"/>
    <property type="match status" value="1"/>
</dbReference>
<keyword evidence="4 12" id="KW-0812">Transmembrane</keyword>
<evidence type="ECO:0000256" key="1">
    <source>
        <dbReference type="ARBA" id="ARBA00004141"/>
    </source>
</evidence>
<dbReference type="PANTHER" id="PTHR11537:SF254">
    <property type="entry name" value="POTASSIUM VOLTAGE-GATED CHANNEL PROTEIN SHAB"/>
    <property type="match status" value="1"/>
</dbReference>
<dbReference type="AlphaFoldDB" id="A0A7Y6A487"/>
<dbReference type="InterPro" id="IPR027359">
    <property type="entry name" value="Volt_channel_dom_sf"/>
</dbReference>
<comment type="subcellular location">
    <subcellularLocation>
        <location evidence="1">Membrane</location>
        <topology evidence="1">Multi-pass membrane protein</topology>
    </subcellularLocation>
</comment>
<keyword evidence="8 12" id="KW-1133">Transmembrane helix</keyword>
<dbReference type="GO" id="GO:0008076">
    <property type="term" value="C:voltage-gated potassium channel complex"/>
    <property type="evidence" value="ECO:0007669"/>
    <property type="project" value="InterPro"/>
</dbReference>
<dbReference type="SUPFAM" id="SSF81324">
    <property type="entry name" value="Voltage-gated potassium channels"/>
    <property type="match status" value="1"/>
</dbReference>
<evidence type="ECO:0000313" key="14">
    <source>
        <dbReference type="EMBL" id="NUU19325.1"/>
    </source>
</evidence>